<dbReference type="PANTHER" id="PTHR47052">
    <property type="entry name" value="CONSERVED SERINE PROLINE-RICH PROTEIN (AFU_ORTHOLOGUE AFUA_2G01790)"/>
    <property type="match status" value="1"/>
</dbReference>
<keyword evidence="4" id="KW-1185">Reference proteome</keyword>
<feature type="compositionally biased region" description="Low complexity" evidence="1">
    <location>
        <begin position="576"/>
        <end position="590"/>
    </location>
</feature>
<feature type="compositionally biased region" description="Polar residues" evidence="1">
    <location>
        <begin position="591"/>
        <end position="613"/>
    </location>
</feature>
<evidence type="ECO:0000313" key="3">
    <source>
        <dbReference type="EMBL" id="RDW58018.1"/>
    </source>
</evidence>
<feature type="compositionally biased region" description="Basic and acidic residues" evidence="1">
    <location>
        <begin position="779"/>
        <end position="807"/>
    </location>
</feature>
<feature type="compositionally biased region" description="Polar residues" evidence="1">
    <location>
        <begin position="671"/>
        <end position="683"/>
    </location>
</feature>
<dbReference type="PANTHER" id="PTHR47052:SF3">
    <property type="entry name" value="INGRESSION PROTEIN 1"/>
    <property type="match status" value="1"/>
</dbReference>
<reference evidence="3 4" key="1">
    <citation type="journal article" date="2018" name="IMA Fungus">
        <title>IMA Genome-F 9: Draft genome sequence of Annulohypoxylon stygium, Aspergillus mulundensis, Berkeleyomyces basicola (syn. Thielaviopsis basicola), Ceratocystis smalleyi, two Cercospora beticola strains, Coleophoma cylindrospora, Fusarium fracticaudum, Phialophora cf. hyalina, and Morchella septimelata.</title>
        <authorList>
            <person name="Wingfield B.D."/>
            <person name="Bills G.F."/>
            <person name="Dong Y."/>
            <person name="Huang W."/>
            <person name="Nel W.J."/>
            <person name="Swalarsk-Parry B.S."/>
            <person name="Vaghefi N."/>
            <person name="Wilken P.M."/>
            <person name="An Z."/>
            <person name="de Beer Z.W."/>
            <person name="De Vos L."/>
            <person name="Chen L."/>
            <person name="Duong T.A."/>
            <person name="Gao Y."/>
            <person name="Hammerbacher A."/>
            <person name="Kikkert J.R."/>
            <person name="Li Y."/>
            <person name="Li H."/>
            <person name="Li K."/>
            <person name="Li Q."/>
            <person name="Liu X."/>
            <person name="Ma X."/>
            <person name="Naidoo K."/>
            <person name="Pethybridge S.J."/>
            <person name="Sun J."/>
            <person name="Steenkamp E.T."/>
            <person name="van der Nest M.A."/>
            <person name="van Wyk S."/>
            <person name="Wingfield M.J."/>
            <person name="Xiong C."/>
            <person name="Yue Q."/>
            <person name="Zhang X."/>
        </authorList>
    </citation>
    <scope>NUCLEOTIDE SEQUENCE [LARGE SCALE GENOMIC DNA]</scope>
    <source>
        <strain evidence="3 4">BP6252</strain>
    </source>
</reference>
<dbReference type="STRING" id="1849047.A0A3D8Q8Q7"/>
<feature type="compositionally biased region" description="Low complexity" evidence="1">
    <location>
        <begin position="328"/>
        <end position="338"/>
    </location>
</feature>
<feature type="compositionally biased region" description="Low complexity" evidence="1">
    <location>
        <begin position="734"/>
        <end position="746"/>
    </location>
</feature>
<feature type="compositionally biased region" description="Polar residues" evidence="1">
    <location>
        <begin position="450"/>
        <end position="472"/>
    </location>
</feature>
<dbReference type="InterPro" id="IPR035892">
    <property type="entry name" value="C2_domain_sf"/>
</dbReference>
<comment type="caution">
    <text evidence="3">The sequence shown here is derived from an EMBL/GenBank/DDBJ whole genome shotgun (WGS) entry which is preliminary data.</text>
</comment>
<feature type="compositionally biased region" description="Polar residues" evidence="1">
    <location>
        <begin position="293"/>
        <end position="302"/>
    </location>
</feature>
<feature type="compositionally biased region" description="Low complexity" evidence="1">
    <location>
        <begin position="257"/>
        <end position="268"/>
    </location>
</feature>
<protein>
    <recommendedName>
        <fullName evidence="2">C2 domain-containing protein</fullName>
    </recommendedName>
</protein>
<gene>
    <name evidence="3" type="ORF">BP6252_13429</name>
</gene>
<feature type="compositionally biased region" description="Polar residues" evidence="1">
    <location>
        <begin position="551"/>
        <end position="568"/>
    </location>
</feature>
<organism evidence="3 4">
    <name type="scientific">Coleophoma cylindrospora</name>
    <dbReference type="NCBI Taxonomy" id="1849047"/>
    <lineage>
        <taxon>Eukaryota</taxon>
        <taxon>Fungi</taxon>
        <taxon>Dikarya</taxon>
        <taxon>Ascomycota</taxon>
        <taxon>Pezizomycotina</taxon>
        <taxon>Leotiomycetes</taxon>
        <taxon>Helotiales</taxon>
        <taxon>Dermateaceae</taxon>
        <taxon>Coleophoma</taxon>
    </lineage>
</organism>
<proteinExistence type="predicted"/>
<sequence length="994" mass="107987">MASKSKVNGLNGVHTSGIFADMTVDGPEIGTLVVIVDRAKNLPNRKTMGKQDPYCAARLGKEAKKTETDRRGGQTPRWDQELRFTVHDSPDYYQLKVSVFNDDKKTEIIGETWVDLKEVVVPGGGTNDIWHNLSFKGKYAGEIRIEITYYDTRPKEEKAPRVKGSGSAAAQESPRDTLSGPRQPKTQTPVKRRPLPSDPITGASVSSPAQPPAPAPAAAAPPEHVQTPPRAQQNINYIQEQSPLQRVEYNTPPHRFSQSQGYGQSPSSRHGYEQSPRHHGSYTQSPRYDHGYSKSTGNLNGYGNSGMIAPAPPAQQTPIEQYDSYDPGNGYSSGMGSSYEDEPHMEPHDPYKTQHASYDLPPPDEYDGPPSPDGPPPPPPAHGSKHVSPLPPMASHDSYGFPTTPTRQQDPYAASPQDITRSLPAYSQPKSYQAYSPPKEDDHFSRPGTGYQQSPPHSHSFDTANNDYQNSPPRHRSYDSGYDNHASMQPTVEDAPPTPSPLQSIMHRGSFSHSQQYDDGRYDQVPSPAPLNLSGRGSAASGRNSAVSSAPSHQISNSPYGYNPTGSDLSYRDHSSVSSFREQSSVSSFRDQSTVSSRTSYNPLPQYNQLQQRQSEDPMTASAIGYGMPPVPTSLVAGMDPDIAKEISDRIYNEKRASQSAGSSPRGRPTYQDSPHHQSNQNRPHPLSYHEAAPTPFVPAVANHDDQQSRYSTGTVAPIVKPRAISPDPRVPARKSVSPAPAPASSETRRLSGVPFGPDSYNALNPALAGSTSTTSLSERYDPKDNDPDAKIITYDGREIDPSDHIPESNYAPLLEKKGPKYASQLPDRNYRPPGSQPVSSTGRRQLKVAPARPQSMGPTSSGPVFSGGYSDPPPPTNGRNRLQKRTNRMSAQPAPHSSPLTAITPYQDNSFSPRSLPRSNTGDFAGENYASNYGGSPGYRGNANGPPLPAKVPVNNYNPGPAPSSHSGADAWTLLDEMKNIDLGTGRSRRRGY</sequence>
<dbReference type="AlphaFoldDB" id="A0A3D8Q8Q7"/>
<dbReference type="PROSITE" id="PS50004">
    <property type="entry name" value="C2"/>
    <property type="match status" value="1"/>
</dbReference>
<dbReference type="SUPFAM" id="SSF49562">
    <property type="entry name" value="C2 domain (Calcium/lipid-binding domain, CaLB)"/>
    <property type="match status" value="1"/>
</dbReference>
<accession>A0A3D8Q8Q7</accession>
<evidence type="ECO:0000259" key="2">
    <source>
        <dbReference type="PROSITE" id="PS50004"/>
    </source>
</evidence>
<evidence type="ECO:0000256" key="1">
    <source>
        <dbReference type="SAM" id="MobiDB-lite"/>
    </source>
</evidence>
<dbReference type="OrthoDB" id="270970at2759"/>
<feature type="compositionally biased region" description="Low complexity" evidence="1">
    <location>
        <begin position="531"/>
        <end position="550"/>
    </location>
</feature>
<feature type="region of interest" description="Disordered" evidence="1">
    <location>
        <begin position="243"/>
        <end position="970"/>
    </location>
</feature>
<feature type="domain" description="C2" evidence="2">
    <location>
        <begin position="12"/>
        <end position="131"/>
    </location>
</feature>
<dbReference type="EMBL" id="PDLM01000018">
    <property type="protein sequence ID" value="RDW58018.1"/>
    <property type="molecule type" value="Genomic_DNA"/>
</dbReference>
<dbReference type="InterPro" id="IPR000008">
    <property type="entry name" value="C2_dom"/>
</dbReference>
<dbReference type="Pfam" id="PF00168">
    <property type="entry name" value="C2"/>
    <property type="match status" value="1"/>
</dbReference>
<dbReference type="InterPro" id="IPR052981">
    <property type="entry name" value="Ingression_C2_domain"/>
</dbReference>
<feature type="region of interest" description="Disordered" evidence="1">
    <location>
        <begin position="155"/>
        <end position="228"/>
    </location>
</feature>
<feature type="compositionally biased region" description="Basic and acidic residues" evidence="1">
    <location>
        <begin position="341"/>
        <end position="352"/>
    </location>
</feature>
<feature type="compositionally biased region" description="Basic and acidic residues" evidence="1">
    <location>
        <begin position="642"/>
        <end position="657"/>
    </location>
</feature>
<evidence type="ECO:0000313" key="4">
    <source>
        <dbReference type="Proteomes" id="UP000256645"/>
    </source>
</evidence>
<feature type="compositionally biased region" description="Pro residues" evidence="1">
    <location>
        <begin position="369"/>
        <end position="381"/>
    </location>
</feature>
<dbReference type="Proteomes" id="UP000256645">
    <property type="component" value="Unassembled WGS sequence"/>
</dbReference>
<name>A0A3D8Q8Q7_9HELO</name>
<feature type="compositionally biased region" description="Polar residues" evidence="1">
    <location>
        <begin position="899"/>
        <end position="923"/>
    </location>
</feature>
<dbReference type="SMART" id="SM00239">
    <property type="entry name" value="C2"/>
    <property type="match status" value="1"/>
</dbReference>
<dbReference type="Gene3D" id="2.60.40.150">
    <property type="entry name" value="C2 domain"/>
    <property type="match status" value="1"/>
</dbReference>
<dbReference type="InterPro" id="IPR037791">
    <property type="entry name" value="C2_fungal_Inn1"/>
</dbReference>
<dbReference type="CDD" id="cd08681">
    <property type="entry name" value="C2_fungal_Inn1p-like"/>
    <property type="match status" value="1"/>
</dbReference>